<dbReference type="Proteomes" id="UP001434883">
    <property type="component" value="Unassembled WGS sequence"/>
</dbReference>
<keyword evidence="3" id="KW-1185">Reference proteome</keyword>
<reference evidence="2 3" key="1">
    <citation type="submission" date="2021-06" db="EMBL/GenBank/DDBJ databases">
        <authorList>
            <person name="Palmer J.M."/>
        </authorList>
    </citation>
    <scope>NUCLEOTIDE SEQUENCE [LARGE SCALE GENOMIC DNA]</scope>
    <source>
        <strain evidence="2 3">XC_2019</strain>
        <tissue evidence="2">Muscle</tissue>
    </source>
</reference>
<accession>A0ABV0R6J4</accession>
<feature type="region of interest" description="Disordered" evidence="1">
    <location>
        <begin position="73"/>
        <end position="120"/>
    </location>
</feature>
<proteinExistence type="predicted"/>
<protein>
    <submittedName>
        <fullName evidence="2">Uncharacterized protein</fullName>
    </submittedName>
</protein>
<dbReference type="EMBL" id="JAHRIN010034929">
    <property type="protein sequence ID" value="MEQ2203749.1"/>
    <property type="molecule type" value="Genomic_DNA"/>
</dbReference>
<comment type="caution">
    <text evidence="2">The sequence shown here is derived from an EMBL/GenBank/DDBJ whole genome shotgun (WGS) entry which is preliminary data.</text>
</comment>
<name>A0ABV0R6J4_9TELE</name>
<gene>
    <name evidence="2" type="ORF">XENOCAPTIV_003105</name>
</gene>
<organism evidence="2 3">
    <name type="scientific">Xenoophorus captivus</name>
    <dbReference type="NCBI Taxonomy" id="1517983"/>
    <lineage>
        <taxon>Eukaryota</taxon>
        <taxon>Metazoa</taxon>
        <taxon>Chordata</taxon>
        <taxon>Craniata</taxon>
        <taxon>Vertebrata</taxon>
        <taxon>Euteleostomi</taxon>
        <taxon>Actinopterygii</taxon>
        <taxon>Neopterygii</taxon>
        <taxon>Teleostei</taxon>
        <taxon>Neoteleostei</taxon>
        <taxon>Acanthomorphata</taxon>
        <taxon>Ovalentaria</taxon>
        <taxon>Atherinomorphae</taxon>
        <taxon>Cyprinodontiformes</taxon>
        <taxon>Goodeidae</taxon>
        <taxon>Xenoophorus</taxon>
    </lineage>
</organism>
<evidence type="ECO:0000313" key="3">
    <source>
        <dbReference type="Proteomes" id="UP001434883"/>
    </source>
</evidence>
<evidence type="ECO:0000313" key="2">
    <source>
        <dbReference type="EMBL" id="MEQ2203749.1"/>
    </source>
</evidence>
<sequence length="120" mass="12829">MSNSGVIIPKKTGLICRDPCFSEAEKVQILASEKILEAGEICARWCDSQCRHLTSTDVKEWCAGGGAPEVSRQQEQVPAAYKQDPGKTNCTVKEPIQIGSGKSLDTGLSRPSASLAAHRA</sequence>
<evidence type="ECO:0000256" key="1">
    <source>
        <dbReference type="SAM" id="MobiDB-lite"/>
    </source>
</evidence>